<gene>
    <name evidence="2" type="ORF">DPMN_018458</name>
</gene>
<dbReference type="PANTHER" id="PTHR46791">
    <property type="entry name" value="EXPRESSED PROTEIN"/>
    <property type="match status" value="1"/>
</dbReference>
<dbReference type="OrthoDB" id="6102124at2759"/>
<reference evidence="2" key="1">
    <citation type="journal article" date="2019" name="bioRxiv">
        <title>The Genome of the Zebra Mussel, Dreissena polymorpha: A Resource for Invasive Species Research.</title>
        <authorList>
            <person name="McCartney M.A."/>
            <person name="Auch B."/>
            <person name="Kono T."/>
            <person name="Mallez S."/>
            <person name="Zhang Y."/>
            <person name="Obille A."/>
            <person name="Becker A."/>
            <person name="Abrahante J.E."/>
            <person name="Garbe J."/>
            <person name="Badalamenti J.P."/>
            <person name="Herman A."/>
            <person name="Mangelson H."/>
            <person name="Liachko I."/>
            <person name="Sullivan S."/>
            <person name="Sone E.D."/>
            <person name="Koren S."/>
            <person name="Silverstein K.A.T."/>
            <person name="Beckman K.B."/>
            <person name="Gohl D.M."/>
        </authorList>
    </citation>
    <scope>NUCLEOTIDE SEQUENCE</scope>
    <source>
        <strain evidence="2">Duluth1</strain>
        <tissue evidence="2">Whole animal</tissue>
    </source>
</reference>
<proteinExistence type="predicted"/>
<dbReference type="Gene3D" id="3.30.420.10">
    <property type="entry name" value="Ribonuclease H-like superfamily/Ribonuclease H"/>
    <property type="match status" value="1"/>
</dbReference>
<organism evidence="2 3">
    <name type="scientific">Dreissena polymorpha</name>
    <name type="common">Zebra mussel</name>
    <name type="synonym">Mytilus polymorpha</name>
    <dbReference type="NCBI Taxonomy" id="45954"/>
    <lineage>
        <taxon>Eukaryota</taxon>
        <taxon>Metazoa</taxon>
        <taxon>Spiralia</taxon>
        <taxon>Lophotrochozoa</taxon>
        <taxon>Mollusca</taxon>
        <taxon>Bivalvia</taxon>
        <taxon>Autobranchia</taxon>
        <taxon>Heteroconchia</taxon>
        <taxon>Euheterodonta</taxon>
        <taxon>Imparidentia</taxon>
        <taxon>Neoheterodontei</taxon>
        <taxon>Myida</taxon>
        <taxon>Dreissenoidea</taxon>
        <taxon>Dreissenidae</taxon>
        <taxon>Dreissena</taxon>
    </lineage>
</organism>
<dbReference type="SUPFAM" id="SSF53098">
    <property type="entry name" value="Ribonuclease H-like"/>
    <property type="match status" value="1"/>
</dbReference>
<evidence type="ECO:0000313" key="3">
    <source>
        <dbReference type="Proteomes" id="UP000828390"/>
    </source>
</evidence>
<dbReference type="EMBL" id="JAIWYP010000001">
    <property type="protein sequence ID" value="KAH3894302.1"/>
    <property type="molecule type" value="Genomic_DNA"/>
</dbReference>
<feature type="domain" description="Integrase core" evidence="1">
    <location>
        <begin position="121"/>
        <end position="276"/>
    </location>
</feature>
<reference evidence="2" key="2">
    <citation type="submission" date="2020-11" db="EMBL/GenBank/DDBJ databases">
        <authorList>
            <person name="McCartney M.A."/>
            <person name="Auch B."/>
            <person name="Kono T."/>
            <person name="Mallez S."/>
            <person name="Becker A."/>
            <person name="Gohl D.M."/>
            <person name="Silverstein K.A.T."/>
            <person name="Koren S."/>
            <person name="Bechman K.B."/>
            <person name="Herman A."/>
            <person name="Abrahante J.E."/>
            <person name="Garbe J."/>
        </authorList>
    </citation>
    <scope>NUCLEOTIDE SEQUENCE</scope>
    <source>
        <strain evidence="2">Duluth1</strain>
        <tissue evidence="2">Whole animal</tissue>
    </source>
</reference>
<evidence type="ECO:0000259" key="1">
    <source>
        <dbReference type="Pfam" id="PF24764"/>
    </source>
</evidence>
<dbReference type="InterPro" id="IPR012337">
    <property type="entry name" value="RNaseH-like_sf"/>
</dbReference>
<dbReference type="InterPro" id="IPR058913">
    <property type="entry name" value="Integrase_dom_put"/>
</dbReference>
<dbReference type="InterPro" id="IPR036397">
    <property type="entry name" value="RNaseH_sf"/>
</dbReference>
<dbReference type="AlphaFoldDB" id="A0A9D4S982"/>
<dbReference type="GO" id="GO:0003676">
    <property type="term" value="F:nucleic acid binding"/>
    <property type="evidence" value="ECO:0007669"/>
    <property type="project" value="InterPro"/>
</dbReference>
<protein>
    <recommendedName>
        <fullName evidence="1">Integrase core domain-containing protein</fullName>
    </recommendedName>
</protein>
<dbReference type="Proteomes" id="UP000828390">
    <property type="component" value="Unassembled WGS sequence"/>
</dbReference>
<name>A0A9D4S982_DREPO</name>
<sequence>MVSDDTKRIIRHYHSLGYEQKLIIYLLRAQHNINYSFEYLKRKVFPSLTSRRRQFCFECVVIKSLHEIHNGCSGSEQLRKVLRIKHGFKVSRAITREVVHILDSEGVKRRARRRLRRRQYISKGPNYVWHADGYDKLTPYGICIHGCIDGFSRKILWLEANITNKRPEVIATYFINAVLIEGYPVKLRTDPGTENVIISRIQKELSPNEKAYVCGSSTSNQRIERWWGYLRQSRADFWIDHFKSLEALDVLDKSNAIHRFCLQYSYLPFIKKQLAEVVVVGIRIGFETKPRGI</sequence>
<dbReference type="Pfam" id="PF24764">
    <property type="entry name" value="rva_4"/>
    <property type="match status" value="1"/>
</dbReference>
<comment type="caution">
    <text evidence="2">The sequence shown here is derived from an EMBL/GenBank/DDBJ whole genome shotgun (WGS) entry which is preliminary data.</text>
</comment>
<keyword evidence="3" id="KW-1185">Reference proteome</keyword>
<accession>A0A9D4S982</accession>
<evidence type="ECO:0000313" key="2">
    <source>
        <dbReference type="EMBL" id="KAH3894302.1"/>
    </source>
</evidence>
<dbReference type="PANTHER" id="PTHR46791:SF13">
    <property type="entry name" value="CLR5 DOMAIN-CONTAINING PROTEIN"/>
    <property type="match status" value="1"/>
</dbReference>